<comment type="caution">
    <text evidence="1">The sequence shown here is derived from an EMBL/GenBank/DDBJ whole genome shotgun (WGS) entry which is preliminary data.</text>
</comment>
<evidence type="ECO:0000313" key="2">
    <source>
        <dbReference type="Proteomes" id="UP000468943"/>
    </source>
</evidence>
<dbReference type="Proteomes" id="UP000468943">
    <property type="component" value="Unassembled WGS sequence"/>
</dbReference>
<dbReference type="RefSeq" id="WP_160597167.1">
    <property type="nucleotide sequence ID" value="NZ_WTYS01000001.1"/>
</dbReference>
<dbReference type="AlphaFoldDB" id="A0A6I4SL77"/>
<accession>A0A6I4SL77</accession>
<organism evidence="1 2">
    <name type="scientific">Pontixanthobacter gangjinensis</name>
    <dbReference type="NCBI Taxonomy" id="1028742"/>
    <lineage>
        <taxon>Bacteria</taxon>
        <taxon>Pseudomonadati</taxon>
        <taxon>Pseudomonadota</taxon>
        <taxon>Alphaproteobacteria</taxon>
        <taxon>Sphingomonadales</taxon>
        <taxon>Erythrobacteraceae</taxon>
        <taxon>Pontixanthobacter</taxon>
    </lineage>
</organism>
<protein>
    <submittedName>
        <fullName evidence="1">Uncharacterized protein</fullName>
    </submittedName>
</protein>
<proteinExistence type="predicted"/>
<gene>
    <name evidence="1" type="ORF">GRI36_03240</name>
</gene>
<name>A0A6I4SL77_9SPHN</name>
<sequence>MLRLLGQRQLQKDLNVLSAVQWRNILQIADQHRTLALIHGRLERGEIEIETPTDIREELRKAHRESALTALAHRAELFSTVELLRSAGLETVALKGASLAWYSYPAAAERPLRDIDLLLQPEQALAAFNLLREHGFVQSDPSALPAEQMVGAAKHLPPLTSPSGIEFEIHMHAWEPPGSTEWTMPPLMDERIFSDAQPAGPGDPCRYPKPYHMLIHLVVHAAYSHRFDVGPLVLSDIGFLLDSHSIDWLNFWRDADQGGYANGAVLVLALVQKWISNGQIGWLGAPAKPPAEVLNDCERLLVQNLAQRKNVGAAAAIINAGKAGGIGELGRRLKAKLSGKQRGVFASDTMQREKYLPWLFRRGASFAASMTAPESRSTAAQMARVGQYLSRQK</sequence>
<keyword evidence="2" id="KW-1185">Reference proteome</keyword>
<dbReference type="OrthoDB" id="7866545at2"/>
<evidence type="ECO:0000313" key="1">
    <source>
        <dbReference type="EMBL" id="MXO55890.1"/>
    </source>
</evidence>
<dbReference type="InterPro" id="IPR039498">
    <property type="entry name" value="NTP_transf_5"/>
</dbReference>
<dbReference type="EMBL" id="WTYS01000001">
    <property type="protein sequence ID" value="MXO55890.1"/>
    <property type="molecule type" value="Genomic_DNA"/>
</dbReference>
<dbReference type="Pfam" id="PF14907">
    <property type="entry name" value="NTP_transf_5"/>
    <property type="match status" value="1"/>
</dbReference>
<reference evidence="1 2" key="1">
    <citation type="submission" date="2019-12" db="EMBL/GenBank/DDBJ databases">
        <title>Genomic-based taxomic classification of the family Erythrobacteraceae.</title>
        <authorList>
            <person name="Xu L."/>
        </authorList>
    </citation>
    <scope>NUCLEOTIDE SEQUENCE [LARGE SCALE GENOMIC DNA]</scope>
    <source>
        <strain evidence="1 2">JCM 17802</strain>
    </source>
</reference>